<gene>
    <name evidence="4" type="ORF">B0T19DRAFT_441023</name>
</gene>
<accession>A0AAE0IKU3</accession>
<evidence type="ECO:0000313" key="5">
    <source>
        <dbReference type="Proteomes" id="UP001286456"/>
    </source>
</evidence>
<comment type="caution">
    <text evidence="4">The sequence shown here is derived from an EMBL/GenBank/DDBJ whole genome shotgun (WGS) entry which is preliminary data.</text>
</comment>
<dbReference type="EMBL" id="JAUEPO010000003">
    <property type="protein sequence ID" value="KAK3326996.1"/>
    <property type="molecule type" value="Genomic_DNA"/>
</dbReference>
<evidence type="ECO:0000313" key="4">
    <source>
        <dbReference type="EMBL" id="KAK3326996.1"/>
    </source>
</evidence>
<name>A0AAE0IKU3_9PEZI</name>
<dbReference type="Gene3D" id="1.25.40.20">
    <property type="entry name" value="Ankyrin repeat-containing domain"/>
    <property type="match status" value="1"/>
</dbReference>
<dbReference type="PANTHER" id="PTHR24171:SF10">
    <property type="entry name" value="ANKYRIN REPEAT DOMAIN-CONTAINING PROTEIN 29-LIKE"/>
    <property type="match status" value="1"/>
</dbReference>
<evidence type="ECO:0000256" key="3">
    <source>
        <dbReference type="PROSITE-ProRule" id="PRU00023"/>
    </source>
</evidence>
<dbReference type="InterPro" id="IPR036770">
    <property type="entry name" value="Ankyrin_rpt-contain_sf"/>
</dbReference>
<evidence type="ECO:0000256" key="2">
    <source>
        <dbReference type="ARBA" id="ARBA00023043"/>
    </source>
</evidence>
<sequence length="199" mass="21955">MPCRVPDTAQSIAFALKGNIDGLKDLFSRRLASPRDWALYGGMHQYETVHFLISQGALVDDESYENVFDFVFRNKCSNTEMVALKCIRDSRDNNWIEEQHFSLLHEIILHLSSRSLADALEEDPGAVHTPDAQGRTALDWATARAQLDNMKFLIAHGSSVNNMDARGRTGSAACTRALVDAGADPNLADHSAETPLHCA</sequence>
<evidence type="ECO:0008006" key="6">
    <source>
        <dbReference type="Google" id="ProtNLM"/>
    </source>
</evidence>
<dbReference type="AlphaFoldDB" id="A0AAE0IKU3"/>
<keyword evidence="2 3" id="KW-0040">ANK repeat</keyword>
<dbReference type="Pfam" id="PF00023">
    <property type="entry name" value="Ank"/>
    <property type="match status" value="1"/>
</dbReference>
<reference evidence="4" key="1">
    <citation type="journal article" date="2023" name="Mol. Phylogenet. Evol.">
        <title>Genome-scale phylogeny and comparative genomics of the fungal order Sordariales.</title>
        <authorList>
            <person name="Hensen N."/>
            <person name="Bonometti L."/>
            <person name="Westerberg I."/>
            <person name="Brannstrom I.O."/>
            <person name="Guillou S."/>
            <person name="Cros-Aarteil S."/>
            <person name="Calhoun S."/>
            <person name="Haridas S."/>
            <person name="Kuo A."/>
            <person name="Mondo S."/>
            <person name="Pangilinan J."/>
            <person name="Riley R."/>
            <person name="LaButti K."/>
            <person name="Andreopoulos B."/>
            <person name="Lipzen A."/>
            <person name="Chen C."/>
            <person name="Yan M."/>
            <person name="Daum C."/>
            <person name="Ng V."/>
            <person name="Clum A."/>
            <person name="Steindorff A."/>
            <person name="Ohm R.A."/>
            <person name="Martin F."/>
            <person name="Silar P."/>
            <person name="Natvig D.O."/>
            <person name="Lalanne C."/>
            <person name="Gautier V."/>
            <person name="Ament-Velasquez S.L."/>
            <person name="Kruys A."/>
            <person name="Hutchinson M.I."/>
            <person name="Powell A.J."/>
            <person name="Barry K."/>
            <person name="Miller A.N."/>
            <person name="Grigoriev I.V."/>
            <person name="Debuchy R."/>
            <person name="Gladieux P."/>
            <person name="Hiltunen Thoren M."/>
            <person name="Johannesson H."/>
        </authorList>
    </citation>
    <scope>NUCLEOTIDE SEQUENCE</scope>
    <source>
        <strain evidence="4">SMH4131-1</strain>
    </source>
</reference>
<evidence type="ECO:0000256" key="1">
    <source>
        <dbReference type="ARBA" id="ARBA00022737"/>
    </source>
</evidence>
<dbReference type="SMART" id="SM00248">
    <property type="entry name" value="ANK"/>
    <property type="match status" value="2"/>
</dbReference>
<reference evidence="4" key="2">
    <citation type="submission" date="2023-06" db="EMBL/GenBank/DDBJ databases">
        <authorList>
            <consortium name="Lawrence Berkeley National Laboratory"/>
            <person name="Haridas S."/>
            <person name="Hensen N."/>
            <person name="Bonometti L."/>
            <person name="Westerberg I."/>
            <person name="Brannstrom I.O."/>
            <person name="Guillou S."/>
            <person name="Cros-Aarteil S."/>
            <person name="Calhoun S."/>
            <person name="Kuo A."/>
            <person name="Mondo S."/>
            <person name="Pangilinan J."/>
            <person name="Riley R."/>
            <person name="Labutti K."/>
            <person name="Andreopoulos B."/>
            <person name="Lipzen A."/>
            <person name="Chen C."/>
            <person name="Yanf M."/>
            <person name="Daum C."/>
            <person name="Ng V."/>
            <person name="Clum A."/>
            <person name="Steindorff A."/>
            <person name="Ohm R."/>
            <person name="Martin F."/>
            <person name="Silar P."/>
            <person name="Natvig D."/>
            <person name="Lalanne C."/>
            <person name="Gautier V."/>
            <person name="Ament-Velasquez S.L."/>
            <person name="Kruys A."/>
            <person name="Hutchinson M.I."/>
            <person name="Powell A.J."/>
            <person name="Barry K."/>
            <person name="Miller A.N."/>
            <person name="Grigoriev I.V."/>
            <person name="Debuchy R."/>
            <person name="Gladieux P."/>
            <person name="Thoren M.H."/>
            <person name="Johannesson H."/>
        </authorList>
    </citation>
    <scope>NUCLEOTIDE SEQUENCE</scope>
    <source>
        <strain evidence="4">SMH4131-1</strain>
    </source>
</reference>
<dbReference type="PROSITE" id="PS50297">
    <property type="entry name" value="ANK_REP_REGION"/>
    <property type="match status" value="1"/>
</dbReference>
<proteinExistence type="predicted"/>
<dbReference type="PANTHER" id="PTHR24171">
    <property type="entry name" value="ANKYRIN REPEAT DOMAIN-CONTAINING PROTEIN 39-RELATED"/>
    <property type="match status" value="1"/>
</dbReference>
<organism evidence="4 5">
    <name type="scientific">Cercophora scortea</name>
    <dbReference type="NCBI Taxonomy" id="314031"/>
    <lineage>
        <taxon>Eukaryota</taxon>
        <taxon>Fungi</taxon>
        <taxon>Dikarya</taxon>
        <taxon>Ascomycota</taxon>
        <taxon>Pezizomycotina</taxon>
        <taxon>Sordariomycetes</taxon>
        <taxon>Sordariomycetidae</taxon>
        <taxon>Sordariales</taxon>
        <taxon>Lasiosphaeriaceae</taxon>
        <taxon>Cercophora</taxon>
    </lineage>
</organism>
<dbReference type="InterPro" id="IPR002110">
    <property type="entry name" value="Ankyrin_rpt"/>
</dbReference>
<dbReference type="PROSITE" id="PS50088">
    <property type="entry name" value="ANK_REPEAT"/>
    <property type="match status" value="1"/>
</dbReference>
<feature type="repeat" description="ANK" evidence="3">
    <location>
        <begin position="133"/>
        <end position="165"/>
    </location>
</feature>
<dbReference type="SUPFAM" id="SSF48403">
    <property type="entry name" value="Ankyrin repeat"/>
    <property type="match status" value="1"/>
</dbReference>
<dbReference type="Proteomes" id="UP001286456">
    <property type="component" value="Unassembled WGS sequence"/>
</dbReference>
<protein>
    <recommendedName>
        <fullName evidence="6">Ankyrin repeat protein</fullName>
    </recommendedName>
</protein>
<keyword evidence="5" id="KW-1185">Reference proteome</keyword>
<keyword evidence="1" id="KW-0677">Repeat</keyword>